<dbReference type="RefSeq" id="WP_378974316.1">
    <property type="nucleotide sequence ID" value="NZ_JBHSWN010000001.1"/>
</dbReference>
<dbReference type="EMBL" id="JBHSWN010000001">
    <property type="protein sequence ID" value="MFC6792441.1"/>
    <property type="molecule type" value="Genomic_DNA"/>
</dbReference>
<keyword evidence="3" id="KW-1185">Reference proteome</keyword>
<dbReference type="Gene3D" id="3.90.550.10">
    <property type="entry name" value="Spore Coat Polysaccharide Biosynthesis Protein SpsA, Chain A"/>
    <property type="match status" value="2"/>
</dbReference>
<sequence>MRRGPDVARALAERYAGEGAGLLLNSLESIPNDESKSQVAIASLLLSTLNAPIPEDVVIDAAYLEWIERHERPNQADISWMQGEISRWARHPLLSVLMPVFDPPVALLEEAVASLQAQIYENWELCIADDASRNPDVRTCIERLAAADARIRPVFRAENGHISEATNSAASIARGEFFVLMDNDDLLSSHALWTVAHYALANPDASMFYSDEDKLTPGKSRAQPYSKGAFDRFLLYGHNMFSHLGVFSRDIFEKVGGFRKGYEGSQDYDLILRCLDEAGEGSIVHIPHVLYQWRQIPGSTSMGASEKNYAFTAAKRAINDHFSRNDWPLLSVDGEFPGISRVQTLSTPNPQIVSVIIPTRDGFEHLSRCLESLRKFSDPLIEVVIVDNGTVDPKTLSLFASLERESYRYRVVRDDGDFNFSRLVNLGVEHARGAIVCLLNDDTEFLEAGAFERVRAWFSVSDIGIVGARLLYPDGTLQHFGVHLGVGEHRIAEHAYLGLPDDQHVNFSKSRLLQQFSAVTGACMFIRKADYASVGGFDESFPVAYNDIDFCLRVRAKGLKVICDPNIRLAHHESRTRGSDASPERRKRLDDDARRVLERWDSGGLHDPFYSPNFDRKHSCYRLSNDAPRAPWKVPLAPTR</sequence>
<reference evidence="3" key="1">
    <citation type="journal article" date="2019" name="Int. J. Syst. Evol. Microbiol.">
        <title>The Global Catalogue of Microorganisms (GCM) 10K type strain sequencing project: providing services to taxonomists for standard genome sequencing and annotation.</title>
        <authorList>
            <consortium name="The Broad Institute Genomics Platform"/>
            <consortium name="The Broad Institute Genome Sequencing Center for Infectious Disease"/>
            <person name="Wu L."/>
            <person name="Ma J."/>
        </authorList>
    </citation>
    <scope>NUCLEOTIDE SEQUENCE [LARGE SCALE GENOMIC DNA]</scope>
    <source>
        <strain evidence="3">CCUG 48316</strain>
    </source>
</reference>
<dbReference type="PANTHER" id="PTHR43179">
    <property type="entry name" value="RHAMNOSYLTRANSFERASE WBBL"/>
    <property type="match status" value="1"/>
</dbReference>
<evidence type="ECO:0000313" key="3">
    <source>
        <dbReference type="Proteomes" id="UP001596292"/>
    </source>
</evidence>
<dbReference type="Proteomes" id="UP001596292">
    <property type="component" value="Unassembled WGS sequence"/>
</dbReference>
<keyword evidence="2" id="KW-0808">Transferase</keyword>
<dbReference type="SUPFAM" id="SSF53448">
    <property type="entry name" value="Nucleotide-diphospho-sugar transferases"/>
    <property type="match status" value="2"/>
</dbReference>
<comment type="caution">
    <text evidence="2">The sequence shown here is derived from an EMBL/GenBank/DDBJ whole genome shotgun (WGS) entry which is preliminary data.</text>
</comment>
<dbReference type="CDD" id="cd04184">
    <property type="entry name" value="GT2_RfbC_Mx_like"/>
    <property type="match status" value="1"/>
</dbReference>
<evidence type="ECO:0000259" key="1">
    <source>
        <dbReference type="Pfam" id="PF00535"/>
    </source>
</evidence>
<feature type="domain" description="Glycosyltransferase 2-like" evidence="1">
    <location>
        <begin position="95"/>
        <end position="255"/>
    </location>
</feature>
<proteinExistence type="predicted"/>
<dbReference type="GO" id="GO:0016757">
    <property type="term" value="F:glycosyltransferase activity"/>
    <property type="evidence" value="ECO:0007669"/>
    <property type="project" value="UniProtKB-KW"/>
</dbReference>
<dbReference type="InterPro" id="IPR001173">
    <property type="entry name" value="Glyco_trans_2-like"/>
</dbReference>
<accession>A0ABW2BQZ7</accession>
<dbReference type="EC" id="2.4.-.-" evidence="2"/>
<organism evidence="2 3">
    <name type="scientific">Methylobacterium komagatae</name>
    <dbReference type="NCBI Taxonomy" id="374425"/>
    <lineage>
        <taxon>Bacteria</taxon>
        <taxon>Pseudomonadati</taxon>
        <taxon>Pseudomonadota</taxon>
        <taxon>Alphaproteobacteria</taxon>
        <taxon>Hyphomicrobiales</taxon>
        <taxon>Methylobacteriaceae</taxon>
        <taxon>Methylobacterium</taxon>
    </lineage>
</organism>
<evidence type="ECO:0000313" key="2">
    <source>
        <dbReference type="EMBL" id="MFC6792441.1"/>
    </source>
</evidence>
<name>A0ABW2BQZ7_9HYPH</name>
<dbReference type="InterPro" id="IPR029044">
    <property type="entry name" value="Nucleotide-diphossugar_trans"/>
</dbReference>
<keyword evidence="2" id="KW-0328">Glycosyltransferase</keyword>
<protein>
    <submittedName>
        <fullName evidence="2">Glycosyltransferase</fullName>
        <ecNumber evidence="2">2.4.-.-</ecNumber>
    </submittedName>
</protein>
<dbReference type="PANTHER" id="PTHR43179:SF7">
    <property type="entry name" value="RHAMNOSYLTRANSFERASE WBBL"/>
    <property type="match status" value="1"/>
</dbReference>
<gene>
    <name evidence="2" type="ORF">ACFQE0_24510</name>
</gene>
<dbReference type="CDD" id="cd04186">
    <property type="entry name" value="GT_2_like_c"/>
    <property type="match status" value="1"/>
</dbReference>
<feature type="domain" description="Glycosyltransferase 2-like" evidence="1">
    <location>
        <begin position="354"/>
        <end position="479"/>
    </location>
</feature>
<dbReference type="Pfam" id="PF00535">
    <property type="entry name" value="Glycos_transf_2"/>
    <property type="match status" value="2"/>
</dbReference>